<proteinExistence type="predicted"/>
<dbReference type="Proteomes" id="UP000238356">
    <property type="component" value="Unassembled WGS sequence"/>
</dbReference>
<gene>
    <name evidence="1" type="ORF">C5F51_06635</name>
</gene>
<comment type="caution">
    <text evidence="1">The sequence shown here is derived from an EMBL/GenBank/DDBJ whole genome shotgun (WGS) entry which is preliminary data.</text>
</comment>
<sequence length="133" mass="14712">MVVVTAEPRHVPTVTVDFDDLAELILAVHTVVTDVPRRLRRRHDNVVDIVAATLSDIRPSDAGRRHHLLRTPAAAFAVTQRGETIDVVIERDDTLVSAGFFDQTSSAHTDFAAWLAAHTHDALQDRHVHSILS</sequence>
<name>A0A2S6ABU6_9NOCA</name>
<organism evidence="1 2">
    <name type="scientific">Nocardia nova</name>
    <dbReference type="NCBI Taxonomy" id="37330"/>
    <lineage>
        <taxon>Bacteria</taxon>
        <taxon>Bacillati</taxon>
        <taxon>Actinomycetota</taxon>
        <taxon>Actinomycetes</taxon>
        <taxon>Mycobacteriales</taxon>
        <taxon>Nocardiaceae</taxon>
        <taxon>Nocardia</taxon>
    </lineage>
</organism>
<accession>A0A2S6ABU6</accession>
<reference evidence="1 2" key="1">
    <citation type="submission" date="2018-02" db="EMBL/GenBank/DDBJ databases">
        <title>8 Nocardia nova and 1 Nocardia cyriacigeorgica strain used for evolution to TMP-SMX.</title>
        <authorList>
            <person name="Mehta H."/>
            <person name="Weng J."/>
            <person name="Shamoo Y."/>
        </authorList>
    </citation>
    <scope>NUCLEOTIDE SEQUENCE [LARGE SCALE GENOMIC DNA]</scope>
    <source>
        <strain evidence="1 2">BAA2227</strain>
    </source>
</reference>
<keyword evidence="2" id="KW-1185">Reference proteome</keyword>
<protein>
    <submittedName>
        <fullName evidence="1">Uncharacterized protein</fullName>
    </submittedName>
</protein>
<evidence type="ECO:0000313" key="2">
    <source>
        <dbReference type="Proteomes" id="UP000238356"/>
    </source>
</evidence>
<evidence type="ECO:0000313" key="1">
    <source>
        <dbReference type="EMBL" id="PPJ31257.1"/>
    </source>
</evidence>
<dbReference type="EMBL" id="PSZD01000003">
    <property type="protein sequence ID" value="PPJ31257.1"/>
    <property type="molecule type" value="Genomic_DNA"/>
</dbReference>
<dbReference type="AlphaFoldDB" id="A0A2S6ABU6"/>